<dbReference type="RefSeq" id="WP_188766326.1">
    <property type="nucleotide sequence ID" value="NZ_BMKK01000004.1"/>
</dbReference>
<dbReference type="InterPro" id="IPR018212">
    <property type="entry name" value="Na/solute_symporter_CS"/>
</dbReference>
<protein>
    <recommendedName>
        <fullName evidence="5">histidine kinase</fullName>
        <ecNumber evidence="5">2.7.13.3</ecNumber>
    </recommendedName>
</protein>
<dbReference type="Gene3D" id="3.30.565.10">
    <property type="entry name" value="Histidine kinase-like ATPase, C-terminal domain"/>
    <property type="match status" value="1"/>
</dbReference>
<feature type="transmembrane region" description="Helical" evidence="17">
    <location>
        <begin position="281"/>
        <end position="307"/>
    </location>
</feature>
<dbReference type="Gene3D" id="1.10.287.130">
    <property type="match status" value="1"/>
</dbReference>
<keyword evidence="8" id="KW-0808">Transferase</keyword>
<feature type="domain" description="Histidine kinase" evidence="18">
    <location>
        <begin position="680"/>
        <end position="898"/>
    </location>
</feature>
<evidence type="ECO:0000313" key="20">
    <source>
        <dbReference type="Proteomes" id="UP000609064"/>
    </source>
</evidence>
<evidence type="ECO:0000256" key="8">
    <source>
        <dbReference type="ARBA" id="ARBA00022679"/>
    </source>
</evidence>
<evidence type="ECO:0000256" key="12">
    <source>
        <dbReference type="ARBA" id="ARBA00022840"/>
    </source>
</evidence>
<dbReference type="GO" id="GO:0045121">
    <property type="term" value="C:membrane raft"/>
    <property type="evidence" value="ECO:0007669"/>
    <property type="project" value="UniProtKB-SubCell"/>
</dbReference>
<comment type="subcellular location">
    <subcellularLocation>
        <location evidence="2">Cell membrane</location>
    </subcellularLocation>
    <subcellularLocation>
        <location evidence="3">Membrane raft</location>
        <topology evidence="3">Multi-pass membrane protein</topology>
    </subcellularLocation>
</comment>
<keyword evidence="20" id="KW-1185">Reference proteome</keyword>
<dbReference type="Gene3D" id="1.20.1730.10">
    <property type="entry name" value="Sodium/glucose cotransporter"/>
    <property type="match status" value="1"/>
</dbReference>
<keyword evidence="7" id="KW-0597">Phosphoprotein</keyword>
<feature type="transmembrane region" description="Helical" evidence="17">
    <location>
        <begin position="196"/>
        <end position="214"/>
    </location>
</feature>
<keyword evidence="10" id="KW-0547">Nucleotide-binding</keyword>
<evidence type="ECO:0000256" key="13">
    <source>
        <dbReference type="ARBA" id="ARBA00022989"/>
    </source>
</evidence>
<evidence type="ECO:0000256" key="7">
    <source>
        <dbReference type="ARBA" id="ARBA00022553"/>
    </source>
</evidence>
<evidence type="ECO:0000256" key="2">
    <source>
        <dbReference type="ARBA" id="ARBA00004236"/>
    </source>
</evidence>
<comment type="caution">
    <text evidence="19">The sequence shown here is derived from an EMBL/GenBank/DDBJ whole genome shotgun (WGS) entry which is preliminary data.</text>
</comment>
<dbReference type="InterPro" id="IPR005467">
    <property type="entry name" value="His_kinase_dom"/>
</dbReference>
<feature type="transmembrane region" description="Helical" evidence="17">
    <location>
        <begin position="68"/>
        <end position="87"/>
    </location>
</feature>
<evidence type="ECO:0000256" key="3">
    <source>
        <dbReference type="ARBA" id="ARBA00004314"/>
    </source>
</evidence>
<dbReference type="PROSITE" id="PS50109">
    <property type="entry name" value="HIS_KIN"/>
    <property type="match status" value="1"/>
</dbReference>
<keyword evidence="11" id="KW-0418">Kinase</keyword>
<evidence type="ECO:0000256" key="17">
    <source>
        <dbReference type="SAM" id="Phobius"/>
    </source>
</evidence>
<evidence type="ECO:0000256" key="9">
    <source>
        <dbReference type="ARBA" id="ARBA00022692"/>
    </source>
</evidence>
<dbReference type="SMART" id="SM00388">
    <property type="entry name" value="HisKA"/>
    <property type="match status" value="1"/>
</dbReference>
<dbReference type="Pfam" id="PF02518">
    <property type="entry name" value="HATPase_c"/>
    <property type="match status" value="1"/>
</dbReference>
<dbReference type="CDD" id="cd10322">
    <property type="entry name" value="SLC5sbd"/>
    <property type="match status" value="1"/>
</dbReference>
<dbReference type="SUPFAM" id="SSF55874">
    <property type="entry name" value="ATPase domain of HSP90 chaperone/DNA topoisomerase II/histidine kinase"/>
    <property type="match status" value="1"/>
</dbReference>
<evidence type="ECO:0000256" key="11">
    <source>
        <dbReference type="ARBA" id="ARBA00022777"/>
    </source>
</evidence>
<dbReference type="InterPro" id="IPR036890">
    <property type="entry name" value="HATPase_C_sf"/>
</dbReference>
<reference evidence="19" key="2">
    <citation type="submission" date="2020-09" db="EMBL/GenBank/DDBJ databases">
        <authorList>
            <person name="Sun Q."/>
            <person name="Zhou Y."/>
        </authorList>
    </citation>
    <scope>NUCLEOTIDE SEQUENCE</scope>
    <source>
        <strain evidence="19">CGMCC 1.15958</strain>
    </source>
</reference>
<sequence>MNSYVLGLISIYYLAFLFIVAYQAEKKSKNAKSIVSNPNIYALSLAVYCTAWTFYGSVGRASTDGLDFLAVYIGPTLVMFLAFPILLKIVRICKTQRLTSIADFISSRYGKNRSLGVLVTIICLLSGIPYIALQLKAISNSFGILTRSIVNSNILVDHTFYIVILLILFTILFGTRNVEATERHEGMVTAIAVESIIKLIAFFAIGIYVTFWLFDGFEDIFDKANLMQAARKSFVVEKESGMSMWFWHTLLAMMAFMFLPRQFQVTVVENVDEKYINRAMWMFPLYMVLINIFVMPISLAGGIIFSGKPVNSDMYVLSIPLNFSDESLAIITYIGGFSAATGMIIVETIAISVMVSNNLLMPIFLGIPASKELINLNPSRVIQFMRRFSIALIIFLGYFYFKFITEKYSLVSIGMTAFVVVAQFAPSVFGGIFWKRGTQKGAMAGLVGGTIIWFFTLIIPSLVSSGVMSDKIMTDGLFGNALLKPYELFGMTGMDNISHATFWTLFFNTALYFFGSLCTKQTSIEHNQAVLFVNIFQYSKGIENSVIWRGKALVSDIKSLLESFLGASRTERIVRVFATRNSINLNTRYADARFVNYSEKLLSGIVGTASARMMVSSVAKEEEISLNEVVEILKKSQELMAVNKELKQKSQELKLLTEQLQAANEQLKQTDKLKDDFLSTVTHEIRTPLTSIKALSEILYDNDDIEHSERQHFLNTIIKESDRLSRLINQVLDLEKFESGKVRIVKEELNLEEIIKDSVDSIEQLAKDKGIEIKQIIDKKMPTFQGERDRIMQVMLNLLSNALKFTEPNKGKITITAYEEDGSLHVNVIDDGAGIAKPYQELIFDKFYQAHDQTIKKPKGSGLGLAISKRILELHNGTIGVESEVGKGSKFSFEIPLE</sequence>
<feature type="transmembrane region" description="Helical" evidence="17">
    <location>
        <begin position="327"/>
        <end position="355"/>
    </location>
</feature>
<dbReference type="InterPro" id="IPR003661">
    <property type="entry name" value="HisK_dim/P_dom"/>
</dbReference>
<keyword evidence="15 17" id="KW-0472">Membrane</keyword>
<keyword evidence="9 17" id="KW-0812">Transmembrane</keyword>
<dbReference type="FunFam" id="1.10.287.130:FF:000001">
    <property type="entry name" value="Two-component sensor histidine kinase"/>
    <property type="match status" value="1"/>
</dbReference>
<feature type="transmembrane region" description="Helical" evidence="17">
    <location>
        <begin position="441"/>
        <end position="463"/>
    </location>
</feature>
<dbReference type="PRINTS" id="PR00344">
    <property type="entry name" value="BCTRLSENSOR"/>
</dbReference>
<feature type="transmembrane region" description="Helical" evidence="17">
    <location>
        <begin position="413"/>
        <end position="434"/>
    </location>
</feature>
<dbReference type="EMBL" id="BMKK01000004">
    <property type="protein sequence ID" value="GGD59245.1"/>
    <property type="molecule type" value="Genomic_DNA"/>
</dbReference>
<evidence type="ECO:0000256" key="14">
    <source>
        <dbReference type="ARBA" id="ARBA00023012"/>
    </source>
</evidence>
<dbReference type="AlphaFoldDB" id="A0A916YSB6"/>
<dbReference type="InterPro" id="IPR004358">
    <property type="entry name" value="Sig_transdc_His_kin-like_C"/>
</dbReference>
<keyword evidence="14" id="KW-0902">Two-component regulatory system</keyword>
<dbReference type="CDD" id="cd00082">
    <property type="entry name" value="HisKA"/>
    <property type="match status" value="1"/>
</dbReference>
<dbReference type="InterPro" id="IPR036097">
    <property type="entry name" value="HisK_dim/P_sf"/>
</dbReference>
<organism evidence="19 20">
    <name type="scientific">Emticicia aquatilis</name>
    <dbReference type="NCBI Taxonomy" id="1537369"/>
    <lineage>
        <taxon>Bacteria</taxon>
        <taxon>Pseudomonadati</taxon>
        <taxon>Bacteroidota</taxon>
        <taxon>Cytophagia</taxon>
        <taxon>Cytophagales</taxon>
        <taxon>Leadbetterellaceae</taxon>
        <taxon>Emticicia</taxon>
    </lineage>
</organism>
<dbReference type="EC" id="2.7.13.3" evidence="5"/>
<evidence type="ECO:0000256" key="10">
    <source>
        <dbReference type="ARBA" id="ARBA00022741"/>
    </source>
</evidence>
<keyword evidence="12" id="KW-0067">ATP-binding</keyword>
<keyword evidence="16" id="KW-0175">Coiled coil</keyword>
<proteinExistence type="inferred from homology"/>
<comment type="similarity">
    <text evidence="4">Belongs to the sodium:solute symporter (SSF) (TC 2.A.21) family.</text>
</comment>
<feature type="transmembrane region" description="Helical" evidence="17">
    <location>
        <begin position="158"/>
        <end position="175"/>
    </location>
</feature>
<dbReference type="Pfam" id="PF00512">
    <property type="entry name" value="HisKA"/>
    <property type="match status" value="1"/>
</dbReference>
<dbReference type="PANTHER" id="PTHR43711">
    <property type="entry name" value="TWO-COMPONENT HISTIDINE KINASE"/>
    <property type="match status" value="1"/>
</dbReference>
<accession>A0A916YSB6</accession>
<evidence type="ECO:0000256" key="6">
    <source>
        <dbReference type="ARBA" id="ARBA00022475"/>
    </source>
</evidence>
<feature type="coiled-coil region" evidence="16">
    <location>
        <begin position="632"/>
        <end position="673"/>
    </location>
</feature>
<evidence type="ECO:0000259" key="18">
    <source>
        <dbReference type="PROSITE" id="PS50109"/>
    </source>
</evidence>
<evidence type="ECO:0000313" key="19">
    <source>
        <dbReference type="EMBL" id="GGD59245.1"/>
    </source>
</evidence>
<dbReference type="FunFam" id="3.30.565.10:FF:000023">
    <property type="entry name" value="PAS domain-containing sensor histidine kinase"/>
    <property type="match status" value="1"/>
</dbReference>
<evidence type="ECO:0000256" key="1">
    <source>
        <dbReference type="ARBA" id="ARBA00000085"/>
    </source>
</evidence>
<dbReference type="PANTHER" id="PTHR43711:SF30">
    <property type="entry name" value="HISTIDINE KINASE"/>
    <property type="match status" value="1"/>
</dbReference>
<dbReference type="PROSITE" id="PS00457">
    <property type="entry name" value="NA_SOLUT_SYMP_2"/>
    <property type="match status" value="1"/>
</dbReference>
<dbReference type="GO" id="GO:0005886">
    <property type="term" value="C:plasma membrane"/>
    <property type="evidence" value="ECO:0007669"/>
    <property type="project" value="UniProtKB-SubCell"/>
</dbReference>
<evidence type="ECO:0000256" key="5">
    <source>
        <dbReference type="ARBA" id="ARBA00012438"/>
    </source>
</evidence>
<dbReference type="CDD" id="cd16922">
    <property type="entry name" value="HATPase_EvgS-ArcB-TorS-like"/>
    <property type="match status" value="1"/>
</dbReference>
<name>A0A916YSB6_9BACT</name>
<dbReference type="InterPro" id="IPR038377">
    <property type="entry name" value="Na/Glc_symporter_sf"/>
</dbReference>
<feature type="transmembrane region" description="Helical" evidence="17">
    <location>
        <begin position="36"/>
        <end position="56"/>
    </location>
</feature>
<keyword evidence="6" id="KW-1003">Cell membrane</keyword>
<evidence type="ECO:0000256" key="15">
    <source>
        <dbReference type="ARBA" id="ARBA00023136"/>
    </source>
</evidence>
<reference evidence="19" key="1">
    <citation type="journal article" date="2014" name="Int. J. Syst. Evol. Microbiol.">
        <title>Complete genome sequence of Corynebacterium casei LMG S-19264T (=DSM 44701T), isolated from a smear-ripened cheese.</title>
        <authorList>
            <consortium name="US DOE Joint Genome Institute (JGI-PGF)"/>
            <person name="Walter F."/>
            <person name="Albersmeier A."/>
            <person name="Kalinowski J."/>
            <person name="Ruckert C."/>
        </authorList>
    </citation>
    <scope>NUCLEOTIDE SEQUENCE</scope>
    <source>
        <strain evidence="19">CGMCC 1.15958</strain>
    </source>
</reference>
<dbReference type="InterPro" id="IPR050736">
    <property type="entry name" value="Sensor_HK_Regulatory"/>
</dbReference>
<keyword evidence="13 17" id="KW-1133">Transmembrane helix</keyword>
<dbReference type="InterPro" id="IPR001734">
    <property type="entry name" value="Na/solute_symporter"/>
</dbReference>
<feature type="transmembrane region" description="Helical" evidence="17">
    <location>
        <begin position="384"/>
        <end position="401"/>
    </location>
</feature>
<dbReference type="PROSITE" id="PS50283">
    <property type="entry name" value="NA_SOLUT_SYMP_3"/>
    <property type="match status" value="1"/>
</dbReference>
<dbReference type="SUPFAM" id="SSF47384">
    <property type="entry name" value="Homodimeric domain of signal transducing histidine kinase"/>
    <property type="match status" value="1"/>
</dbReference>
<feature type="transmembrane region" description="Helical" evidence="17">
    <location>
        <begin position="6"/>
        <end position="24"/>
    </location>
</feature>
<dbReference type="GO" id="GO:0000155">
    <property type="term" value="F:phosphorelay sensor kinase activity"/>
    <property type="evidence" value="ECO:0007669"/>
    <property type="project" value="InterPro"/>
</dbReference>
<dbReference type="SMART" id="SM00387">
    <property type="entry name" value="HATPase_c"/>
    <property type="match status" value="1"/>
</dbReference>
<dbReference type="Proteomes" id="UP000609064">
    <property type="component" value="Unassembled WGS sequence"/>
</dbReference>
<comment type="catalytic activity">
    <reaction evidence="1">
        <text>ATP + protein L-histidine = ADP + protein N-phospho-L-histidine.</text>
        <dbReference type="EC" id="2.7.13.3"/>
    </reaction>
</comment>
<dbReference type="InterPro" id="IPR003594">
    <property type="entry name" value="HATPase_dom"/>
</dbReference>
<dbReference type="GO" id="GO:0022857">
    <property type="term" value="F:transmembrane transporter activity"/>
    <property type="evidence" value="ECO:0007669"/>
    <property type="project" value="InterPro"/>
</dbReference>
<evidence type="ECO:0000256" key="4">
    <source>
        <dbReference type="ARBA" id="ARBA00006434"/>
    </source>
</evidence>
<dbReference type="GO" id="GO:0005524">
    <property type="term" value="F:ATP binding"/>
    <property type="evidence" value="ECO:0007669"/>
    <property type="project" value="UniProtKB-KW"/>
</dbReference>
<feature type="transmembrane region" description="Helical" evidence="17">
    <location>
        <begin position="242"/>
        <end position="260"/>
    </location>
</feature>
<evidence type="ECO:0000256" key="16">
    <source>
        <dbReference type="SAM" id="Coils"/>
    </source>
</evidence>
<feature type="transmembrane region" description="Helical" evidence="17">
    <location>
        <begin position="115"/>
        <end position="138"/>
    </location>
</feature>
<gene>
    <name evidence="19" type="ORF">GCM10011514_24010</name>
</gene>